<protein>
    <submittedName>
        <fullName evidence="2">Uncharacterized protein</fullName>
    </submittedName>
</protein>
<reference evidence="2 3" key="1">
    <citation type="submission" date="2024-01" db="EMBL/GenBank/DDBJ databases">
        <title>Genome assemblies of Stephania.</title>
        <authorList>
            <person name="Yang L."/>
        </authorList>
    </citation>
    <scope>NUCLEOTIDE SEQUENCE [LARGE SCALE GENOMIC DNA]</scope>
    <source>
        <strain evidence="2">JXDWG</strain>
        <tissue evidence="2">Leaf</tissue>
    </source>
</reference>
<evidence type="ECO:0000313" key="3">
    <source>
        <dbReference type="Proteomes" id="UP001419268"/>
    </source>
</evidence>
<accession>A0AAP0HMN5</accession>
<comment type="caution">
    <text evidence="2">The sequence shown here is derived from an EMBL/GenBank/DDBJ whole genome shotgun (WGS) entry which is preliminary data.</text>
</comment>
<dbReference type="AlphaFoldDB" id="A0AAP0HMN5"/>
<evidence type="ECO:0000313" key="2">
    <source>
        <dbReference type="EMBL" id="KAK9094363.1"/>
    </source>
</evidence>
<feature type="region of interest" description="Disordered" evidence="1">
    <location>
        <begin position="154"/>
        <end position="185"/>
    </location>
</feature>
<dbReference type="Proteomes" id="UP001419268">
    <property type="component" value="Unassembled WGS sequence"/>
</dbReference>
<dbReference type="EMBL" id="JBBNAG010000011">
    <property type="protein sequence ID" value="KAK9094363.1"/>
    <property type="molecule type" value="Genomic_DNA"/>
</dbReference>
<proteinExistence type="predicted"/>
<sequence>MVSTKMGTQLHGLIEWDGLDINESSWVPLRSAQRITKCQPKVCSTKSGEALLKAPSVLVMEEFDSFVSGRVLLPLQALDDYSLMTRSTYAALEQCLYFHTKDHDDVTFLDERVERIVTAIRNRRIELTQSQLDTLIDETELYLSVVERDNKGQTYGLGWTPSGSRRRHAEAGAGDGARSSRPISAPNEPIKLLRMDFKEMQTNLLRVIQDNTLTRDELREVLAQLRRMEHALMDRLYISFTPPRDVPDDSETDDDPDD</sequence>
<organism evidence="2 3">
    <name type="scientific">Stephania cephalantha</name>
    <dbReference type="NCBI Taxonomy" id="152367"/>
    <lineage>
        <taxon>Eukaryota</taxon>
        <taxon>Viridiplantae</taxon>
        <taxon>Streptophyta</taxon>
        <taxon>Embryophyta</taxon>
        <taxon>Tracheophyta</taxon>
        <taxon>Spermatophyta</taxon>
        <taxon>Magnoliopsida</taxon>
        <taxon>Ranunculales</taxon>
        <taxon>Menispermaceae</taxon>
        <taxon>Menispermoideae</taxon>
        <taxon>Cissampelideae</taxon>
        <taxon>Stephania</taxon>
    </lineage>
</organism>
<gene>
    <name evidence="2" type="ORF">Scep_025832</name>
</gene>
<evidence type="ECO:0000256" key="1">
    <source>
        <dbReference type="SAM" id="MobiDB-lite"/>
    </source>
</evidence>
<keyword evidence="3" id="KW-1185">Reference proteome</keyword>
<name>A0AAP0HMN5_9MAGN</name>